<evidence type="ECO:0000313" key="16">
    <source>
        <dbReference type="Proteomes" id="UP001153269"/>
    </source>
</evidence>
<feature type="transmembrane region" description="Helical" evidence="13">
    <location>
        <begin position="289"/>
        <end position="307"/>
    </location>
</feature>
<feature type="transmembrane region" description="Helical" evidence="13">
    <location>
        <begin position="558"/>
        <end position="581"/>
    </location>
</feature>
<dbReference type="AlphaFoldDB" id="A0A9N7UCY5"/>
<evidence type="ECO:0000256" key="11">
    <source>
        <dbReference type="ARBA" id="ARBA00023180"/>
    </source>
</evidence>
<evidence type="ECO:0000256" key="3">
    <source>
        <dbReference type="ARBA" id="ARBA00022606"/>
    </source>
</evidence>
<keyword evidence="11" id="KW-0325">Glycoprotein</keyword>
<evidence type="ECO:0000256" key="6">
    <source>
        <dbReference type="ARBA" id="ARBA00022989"/>
    </source>
</evidence>
<evidence type="ECO:0000256" key="4">
    <source>
        <dbReference type="ARBA" id="ARBA00022692"/>
    </source>
</evidence>
<evidence type="ECO:0000256" key="1">
    <source>
        <dbReference type="ARBA" id="ARBA00004651"/>
    </source>
</evidence>
<reference evidence="15" key="1">
    <citation type="submission" date="2020-03" db="EMBL/GenBank/DDBJ databases">
        <authorList>
            <person name="Weist P."/>
        </authorList>
    </citation>
    <scope>NUCLEOTIDE SEQUENCE</scope>
</reference>
<dbReference type="EMBL" id="CADEAL010001032">
    <property type="protein sequence ID" value="CAB1428217.1"/>
    <property type="molecule type" value="Genomic_DNA"/>
</dbReference>
<dbReference type="GO" id="GO:0004984">
    <property type="term" value="F:olfactory receptor activity"/>
    <property type="evidence" value="ECO:0007669"/>
    <property type="project" value="InterPro"/>
</dbReference>
<sequence>SAGEKEKRRREEEKKRGGEELTSISMQTLLHIPRCSHTVFNMNLFNSAPGKNITFVHPAYFIIGGFSGIPNIKHYYVFLFFVYIVSVLGNTAVMAVICLDHNLRTPKHIAVFNLAFVDLFGNSALVPKVLDVFLFNHHLIPYNECLTFMFFCYTCLSMQSFNLVALSYDRLIAIIYPLQYHVKVTHRFMLCLIASFWAFVIVAVLISVGLITRLSFCESVVVNSYFCDHGQIYRLSCNDHYPNYVLSCLYPVLIFWLPLVFILMGYMYIGCTLAKVATAHQGLKAFKTCIGHLSLVAVYFIPLLITFTLMENIHPNARIINLSLTSVFPPMLNPIVYVLQTQEIKESLKKLFNIRGKFKRITAIDSVNSTNPVVKSELSGLHHHTRAKHTRNFGMERRTYNCPLSHTPPSLRFLKMGSEETTAALLNATFVRPASFYISGFSNMPHVKYYFVFLCFVYVFTVLGNGLLLSVICLVKSLHTPRYMIVFNLAATDLCGSTALIPKLLHMFLWDRRLVSYEACLSDMFFIIFFLGVQSWTLLAMAYDRLVAICFPLRYHRVVTLPSIGAVLLSVWAFFLSMVALTTGAIDRLSFCGSVVVKSFFCDHAPVYKLACNDKSINAVMAYVGFALVLLMPPILIVITYVWISVALSRIASAEERLKALKTCTSHLIIVAIFFLPILGTNIASVATSLHPNARIMNSSLTHTIPALLNPIVYSLKTEEVLVSIKKLYRRHRVSNFTSSKTCPH</sequence>
<dbReference type="GO" id="GO:0004930">
    <property type="term" value="F:G protein-coupled receptor activity"/>
    <property type="evidence" value="ECO:0007669"/>
    <property type="project" value="UniProtKB-KW"/>
</dbReference>
<evidence type="ECO:0000256" key="10">
    <source>
        <dbReference type="ARBA" id="ARBA00023170"/>
    </source>
</evidence>
<feature type="transmembrane region" description="Helical" evidence="13">
    <location>
        <begin position="486"/>
        <end position="505"/>
    </location>
</feature>
<dbReference type="SUPFAM" id="SSF81321">
    <property type="entry name" value="Family A G protein-coupled receptor-like"/>
    <property type="match status" value="2"/>
</dbReference>
<feature type="transmembrane region" description="Helical" evidence="13">
    <location>
        <begin position="146"/>
        <end position="168"/>
    </location>
</feature>
<name>A0A9N7UCY5_PLEPL</name>
<dbReference type="InterPro" id="IPR000276">
    <property type="entry name" value="GPCR_Rhodpsn"/>
</dbReference>
<dbReference type="GO" id="GO:0005549">
    <property type="term" value="F:odorant binding"/>
    <property type="evidence" value="ECO:0007669"/>
    <property type="project" value="TreeGrafter"/>
</dbReference>
<feature type="transmembrane region" description="Helical" evidence="13">
    <location>
        <begin position="188"/>
        <end position="211"/>
    </location>
</feature>
<dbReference type="PANTHER" id="PTHR26451:SF869">
    <property type="entry name" value="OLFACTORY RECEPTOR 530-RELATED"/>
    <property type="match status" value="1"/>
</dbReference>
<accession>A0A9N7UCY5</accession>
<keyword evidence="4 13" id="KW-0812">Transmembrane</keyword>
<feature type="transmembrane region" description="Helical" evidence="13">
    <location>
        <begin position="109"/>
        <end position="126"/>
    </location>
</feature>
<feature type="transmembrane region" description="Helical" evidence="13">
    <location>
        <begin position="525"/>
        <end position="546"/>
    </location>
</feature>
<dbReference type="SMART" id="SM01381">
    <property type="entry name" value="7TM_GPCR_Srsx"/>
    <property type="match status" value="1"/>
</dbReference>
<evidence type="ECO:0000256" key="13">
    <source>
        <dbReference type="SAM" id="Phobius"/>
    </source>
</evidence>
<keyword evidence="6 13" id="KW-1133">Transmembrane helix</keyword>
<feature type="domain" description="G-protein coupled receptors family 1 profile" evidence="14">
    <location>
        <begin position="464"/>
        <end position="714"/>
    </location>
</feature>
<protein>
    <recommendedName>
        <fullName evidence="14">G-protein coupled receptors family 1 profile domain-containing protein</fullName>
    </recommendedName>
</protein>
<keyword evidence="10" id="KW-0675">Receptor</keyword>
<evidence type="ECO:0000259" key="14">
    <source>
        <dbReference type="PROSITE" id="PS50262"/>
    </source>
</evidence>
<dbReference type="PRINTS" id="PR00237">
    <property type="entry name" value="GPCRRHODOPSN"/>
</dbReference>
<comment type="caution">
    <text evidence="15">The sequence shown here is derived from an EMBL/GenBank/DDBJ whole genome shotgun (WGS) entry which is preliminary data.</text>
</comment>
<evidence type="ECO:0000256" key="12">
    <source>
        <dbReference type="ARBA" id="ARBA00023224"/>
    </source>
</evidence>
<dbReference type="PRINTS" id="PR00245">
    <property type="entry name" value="OLFACTORYR"/>
</dbReference>
<keyword evidence="3" id="KW-0716">Sensory transduction</keyword>
<evidence type="ECO:0000256" key="7">
    <source>
        <dbReference type="ARBA" id="ARBA00023040"/>
    </source>
</evidence>
<keyword evidence="9" id="KW-1015">Disulfide bond</keyword>
<feature type="transmembrane region" description="Helical" evidence="13">
    <location>
        <begin position="244"/>
        <end position="269"/>
    </location>
</feature>
<feature type="non-terminal residue" evidence="15">
    <location>
        <position position="745"/>
    </location>
</feature>
<dbReference type="PROSITE" id="PS50262">
    <property type="entry name" value="G_PROTEIN_RECEP_F1_2"/>
    <property type="match status" value="2"/>
</dbReference>
<keyword evidence="8 13" id="KW-0472">Membrane</keyword>
<evidence type="ECO:0000256" key="2">
    <source>
        <dbReference type="ARBA" id="ARBA00022475"/>
    </source>
</evidence>
<feature type="domain" description="G-protein coupled receptors family 1 profile" evidence="14">
    <location>
        <begin position="89"/>
        <end position="337"/>
    </location>
</feature>
<evidence type="ECO:0000313" key="15">
    <source>
        <dbReference type="EMBL" id="CAB1428217.1"/>
    </source>
</evidence>
<feature type="transmembrane region" description="Helical" evidence="13">
    <location>
        <begin position="75"/>
        <end position="97"/>
    </location>
</feature>
<keyword evidence="5" id="KW-0552">Olfaction</keyword>
<feature type="transmembrane region" description="Helical" evidence="13">
    <location>
        <begin position="52"/>
        <end position="69"/>
    </location>
</feature>
<evidence type="ECO:0000256" key="8">
    <source>
        <dbReference type="ARBA" id="ARBA00023136"/>
    </source>
</evidence>
<comment type="subcellular location">
    <subcellularLocation>
        <location evidence="1">Cell membrane</location>
        <topology evidence="1">Multi-pass membrane protein</topology>
    </subcellularLocation>
</comment>
<proteinExistence type="predicted"/>
<keyword evidence="12" id="KW-0807">Transducer</keyword>
<dbReference type="InterPro" id="IPR052921">
    <property type="entry name" value="GPCR1_Superfamily_Member"/>
</dbReference>
<gene>
    <name evidence="15" type="ORF">PLEPLA_LOCUS16183</name>
</gene>
<dbReference type="PANTHER" id="PTHR26451">
    <property type="entry name" value="G_PROTEIN_RECEP_F1_2 DOMAIN-CONTAINING PROTEIN"/>
    <property type="match status" value="1"/>
</dbReference>
<evidence type="ECO:0000256" key="9">
    <source>
        <dbReference type="ARBA" id="ARBA00023157"/>
    </source>
</evidence>
<dbReference type="Pfam" id="PF13853">
    <property type="entry name" value="7tm_4"/>
    <property type="match status" value="2"/>
</dbReference>
<organism evidence="15 16">
    <name type="scientific">Pleuronectes platessa</name>
    <name type="common">European plaice</name>
    <dbReference type="NCBI Taxonomy" id="8262"/>
    <lineage>
        <taxon>Eukaryota</taxon>
        <taxon>Metazoa</taxon>
        <taxon>Chordata</taxon>
        <taxon>Craniata</taxon>
        <taxon>Vertebrata</taxon>
        <taxon>Euteleostomi</taxon>
        <taxon>Actinopterygii</taxon>
        <taxon>Neopterygii</taxon>
        <taxon>Teleostei</taxon>
        <taxon>Neoteleostei</taxon>
        <taxon>Acanthomorphata</taxon>
        <taxon>Carangaria</taxon>
        <taxon>Pleuronectiformes</taxon>
        <taxon>Pleuronectoidei</taxon>
        <taxon>Pleuronectidae</taxon>
        <taxon>Pleuronectes</taxon>
    </lineage>
</organism>
<dbReference type="FunFam" id="1.20.1070.10:FF:000024">
    <property type="entry name" value="Olfactory receptor"/>
    <property type="match status" value="2"/>
</dbReference>
<dbReference type="GO" id="GO:0005886">
    <property type="term" value="C:plasma membrane"/>
    <property type="evidence" value="ECO:0007669"/>
    <property type="project" value="UniProtKB-SubCell"/>
</dbReference>
<evidence type="ECO:0000256" key="5">
    <source>
        <dbReference type="ARBA" id="ARBA00022725"/>
    </source>
</evidence>
<keyword evidence="2" id="KW-1003">Cell membrane</keyword>
<feature type="transmembrane region" description="Helical" evidence="13">
    <location>
        <begin position="623"/>
        <end position="648"/>
    </location>
</feature>
<keyword evidence="7" id="KW-0297">G-protein coupled receptor</keyword>
<dbReference type="InterPro" id="IPR000725">
    <property type="entry name" value="Olfact_rcpt"/>
</dbReference>
<dbReference type="InterPro" id="IPR017452">
    <property type="entry name" value="GPCR_Rhodpsn_7TM"/>
</dbReference>
<dbReference type="Proteomes" id="UP001153269">
    <property type="component" value="Unassembled WGS sequence"/>
</dbReference>
<dbReference type="Gene3D" id="1.20.1070.10">
    <property type="entry name" value="Rhodopsin 7-helix transmembrane proteins"/>
    <property type="match status" value="2"/>
</dbReference>
<keyword evidence="16" id="KW-1185">Reference proteome</keyword>
<feature type="transmembrane region" description="Helical" evidence="13">
    <location>
        <begin position="450"/>
        <end position="474"/>
    </location>
</feature>
<feature type="transmembrane region" description="Helical" evidence="13">
    <location>
        <begin position="668"/>
        <end position="690"/>
    </location>
</feature>